<organism evidence="2 3">
    <name type="scientific">Mixia osmundae (strain CBS 9802 / IAM 14324 / JCM 22182 / KY 12970)</name>
    <dbReference type="NCBI Taxonomy" id="764103"/>
    <lineage>
        <taxon>Eukaryota</taxon>
        <taxon>Fungi</taxon>
        <taxon>Dikarya</taxon>
        <taxon>Basidiomycota</taxon>
        <taxon>Pucciniomycotina</taxon>
        <taxon>Mixiomycetes</taxon>
        <taxon>Mixiales</taxon>
        <taxon>Mixiaceae</taxon>
        <taxon>Mixia</taxon>
    </lineage>
</organism>
<feature type="compositionally biased region" description="Basic and acidic residues" evidence="1">
    <location>
        <begin position="41"/>
        <end position="73"/>
    </location>
</feature>
<keyword evidence="3" id="KW-1185">Reference proteome</keyword>
<feature type="region of interest" description="Disordered" evidence="1">
    <location>
        <begin position="406"/>
        <end position="430"/>
    </location>
</feature>
<evidence type="ECO:0000256" key="1">
    <source>
        <dbReference type="SAM" id="MobiDB-lite"/>
    </source>
</evidence>
<feature type="region of interest" description="Disordered" evidence="1">
    <location>
        <begin position="41"/>
        <end position="102"/>
    </location>
</feature>
<reference evidence="2 3" key="2">
    <citation type="journal article" date="2012" name="Open Biol.">
        <title>Characteristics of nucleosomes and linker DNA regions on the genome of the basidiomycete Mixia osmundae revealed by mono- and dinucleosome mapping.</title>
        <authorList>
            <person name="Nishida H."/>
            <person name="Kondo S."/>
            <person name="Matsumoto T."/>
            <person name="Suzuki Y."/>
            <person name="Yoshikawa H."/>
            <person name="Taylor T.D."/>
            <person name="Sugiyama J."/>
        </authorList>
    </citation>
    <scope>NUCLEOTIDE SEQUENCE [LARGE SCALE GENOMIC DNA]</scope>
    <source>
        <strain evidence="3">CBS 9802 / IAM 14324 / JCM 22182 / KY 12970</strain>
    </source>
</reference>
<sequence length="464" mass="48381">MVTRGLCKSSRVDVIVTDACSPSRTEAAPTRSLAARIKALEEAKHRQDGASKQREDLPARGLGEIRSRFEGKDNNALVPKSSFGLGAPMPRIPSTGRVSVPSQAKRLASLSAPAIDGASAPASVSSLRAEAGSDGSASPATPTAEVNASIEPIQQSHLAIDERLTDKQQHAFTAASLAQYDAEEEASPPSRDSLSIQAALDAPGFAGTTSEALPALSEVTNEQPALFLSRQPAADASEPSLSAASEAVAPSDKPAFANLAGAATEALDQDSSLAHDIAQGLHVGDIDYQAIDSSSGASIKTETEHEAVLMSPNATIMPPVSPLKPAPPPSPHVSHGHAAHERDLGEASMDSDSLKSTPQMSDADQFPGQAALPMPTVKCSDCSDEVALDDLSEHVCRARLDADVPADDEDDEQMARLPTSASSSTIKGRAIRSDDFALQVDQAVPEDEHEDFGYVTISPTLSKH</sequence>
<dbReference type="InParanoid" id="G7DS59"/>
<feature type="region of interest" description="Disordered" evidence="1">
    <location>
        <begin position="229"/>
        <end position="248"/>
    </location>
</feature>
<dbReference type="Proteomes" id="UP000009131">
    <property type="component" value="Unassembled WGS sequence"/>
</dbReference>
<feature type="compositionally biased region" description="Low complexity" evidence="1">
    <location>
        <begin position="232"/>
        <end position="248"/>
    </location>
</feature>
<feature type="compositionally biased region" description="Pro residues" evidence="1">
    <location>
        <begin position="319"/>
        <end position="331"/>
    </location>
</feature>
<accession>G7DS59</accession>
<protein>
    <submittedName>
        <fullName evidence="2">Uncharacterized protein</fullName>
    </submittedName>
</protein>
<feature type="region of interest" description="Disordered" evidence="1">
    <location>
        <begin position="314"/>
        <end position="369"/>
    </location>
</feature>
<evidence type="ECO:0000313" key="3">
    <source>
        <dbReference type="Proteomes" id="UP000009131"/>
    </source>
</evidence>
<dbReference type="EMBL" id="BABT02000004">
    <property type="protein sequence ID" value="GAA93419.1"/>
    <property type="molecule type" value="Genomic_DNA"/>
</dbReference>
<evidence type="ECO:0000313" key="2">
    <source>
        <dbReference type="EMBL" id="GAA93419.1"/>
    </source>
</evidence>
<proteinExistence type="predicted"/>
<name>G7DS59_MIXOS</name>
<gene>
    <name evidence="2" type="primary">Mo00060</name>
    <name evidence="2" type="ORF">E5Q_00060</name>
</gene>
<dbReference type="AlphaFoldDB" id="G7DS59"/>
<reference evidence="2 3" key="1">
    <citation type="journal article" date="2011" name="J. Gen. Appl. Microbiol.">
        <title>Draft genome sequencing of the enigmatic basidiomycete Mixia osmundae.</title>
        <authorList>
            <person name="Nishida H."/>
            <person name="Nagatsuka Y."/>
            <person name="Sugiyama J."/>
        </authorList>
    </citation>
    <scope>NUCLEOTIDE SEQUENCE [LARGE SCALE GENOMIC DNA]</scope>
    <source>
        <strain evidence="3">CBS 9802 / IAM 14324 / JCM 22182 / KY 12970</strain>
    </source>
</reference>
<dbReference type="OrthoDB" id="1112565at2759"/>
<feature type="compositionally biased region" description="Polar residues" evidence="1">
    <location>
        <begin position="135"/>
        <end position="157"/>
    </location>
</feature>
<feature type="compositionally biased region" description="Basic and acidic residues" evidence="1">
    <location>
        <begin position="159"/>
        <end position="169"/>
    </location>
</feature>
<feature type="compositionally biased region" description="Polar residues" evidence="1">
    <location>
        <begin position="350"/>
        <end position="362"/>
    </location>
</feature>
<comment type="caution">
    <text evidence="2">The sequence shown here is derived from an EMBL/GenBank/DDBJ whole genome shotgun (WGS) entry which is preliminary data.</text>
</comment>
<feature type="region of interest" description="Disordered" evidence="1">
    <location>
        <begin position="126"/>
        <end position="197"/>
    </location>
</feature>
<dbReference type="HOGENOM" id="CLU_621257_0_0_1"/>